<dbReference type="AlphaFoldDB" id="A0A3E2BMQ2"/>
<dbReference type="Pfam" id="PF15902">
    <property type="entry name" value="Sortilin-Vps10"/>
    <property type="match status" value="1"/>
</dbReference>
<dbReference type="PANTHER" id="PTHR43739">
    <property type="entry name" value="XYLOGLUCANASE (EUROFUNG)"/>
    <property type="match status" value="1"/>
</dbReference>
<gene>
    <name evidence="3" type="ORF">OP8BY_2015</name>
</gene>
<dbReference type="PANTHER" id="PTHR43739:SF5">
    <property type="entry name" value="EXO-ALPHA-SIALIDASE"/>
    <property type="match status" value="1"/>
</dbReference>
<dbReference type="CDD" id="cd15482">
    <property type="entry name" value="Sialidase_non-viral"/>
    <property type="match status" value="2"/>
</dbReference>
<organism evidence="3 4">
    <name type="scientific">Candidatus Saccharicenans subterraneus</name>
    <dbReference type="NCBI Taxonomy" id="2508984"/>
    <lineage>
        <taxon>Bacteria</taxon>
        <taxon>Candidatus Aminicenantota</taxon>
        <taxon>Candidatus Aminicenantia</taxon>
        <taxon>Candidatus Aminicenantales</taxon>
        <taxon>Candidatus Saccharicenantaceae</taxon>
        <taxon>Candidatus Saccharicenans</taxon>
    </lineage>
</organism>
<dbReference type="GO" id="GO:0010411">
    <property type="term" value="P:xyloglucan metabolic process"/>
    <property type="evidence" value="ECO:0007669"/>
    <property type="project" value="TreeGrafter"/>
</dbReference>
<dbReference type="Gene3D" id="2.130.10.10">
    <property type="entry name" value="YVTN repeat-like/Quinoprotein amine dehydrogenase"/>
    <property type="match status" value="4"/>
</dbReference>
<dbReference type="InterPro" id="IPR015943">
    <property type="entry name" value="WD40/YVTN_repeat-like_dom_sf"/>
</dbReference>
<reference evidence="3 4" key="1">
    <citation type="submission" date="2018-08" db="EMBL/GenBank/DDBJ databases">
        <title>Genome analysis of the thermophilic bacterium of the candidate phylum Aminicenantes from deep subsurface aquifer revealed its physiology and ecological role.</title>
        <authorList>
            <person name="Kadnikov V.V."/>
            <person name="Mardanov A.V."/>
            <person name="Beletsky A.V."/>
            <person name="Karnachuk O.V."/>
            <person name="Ravin N.V."/>
        </authorList>
    </citation>
    <scope>NUCLEOTIDE SEQUENCE [LARGE SCALE GENOMIC DNA]</scope>
    <source>
        <strain evidence="3">BY38</strain>
    </source>
</reference>
<evidence type="ECO:0000259" key="2">
    <source>
        <dbReference type="Pfam" id="PF15902"/>
    </source>
</evidence>
<proteinExistence type="predicted"/>
<sequence>MESRMKNKTRLIFIFLLIISLGLLSFYGLSQTQKKVTKIQNTPPEVRLKGFEQHRQMLASSPLAGLKWQFLGPVNVSGRCTDVAVVTPRGKNYTIYVGTASGGVWKTENEGTTWEPVFERELSSSIGDIALAPSDHRIIWVGTGEANIFRSSHPGCGVYKSTDGGRTWKHMGLTDTNTIARIVIHPQNPEVVYVAASGHEWTFNQDRGVYKTTDGGQTWTRVLFVNDQTGAIDLTMDPDDPETLFAVTWQRIRKKWNDPRNEPHYSGSGIWKSTDGGKTWKPINSGLPEARFRGRIGIDICLKNPKILYALVDNYEISREPSEEERSDAYGLPSTGLIKGATVYRSDDGGENWRLTAPTSEEMKRYLGNHSGTYGWVFGQIRVDPNHPDTVYIMGVPMSVSHDGGRTFTEVQNLYHVDHHGLWIDPDNSNYLVNVNDGGLEISYDGGKNWKNTSLTLPVCQFFNINYDLDTPFHVYGSMQDHGSYRAAVDLSRGRNAVRPVAFERAPGGEGSHHAIDPINPNLVYSCGFYGNLTRTDLSRSGPDRTKLIVPRVFPDEPRLRGQWLAHFILSPHNPNIIYHGMQYLFRSLDRGDTWERISPDLTYFTPAEAGDIPYHTITAISESPLKYGLLYVGTDCGRVSMTRDGGKSWQEITAGLPYQKWVSRIVASQYEMGTVYLTQHGRFDDDFAPYVWMSRDFGRNWTDISRGLPLGPVNVIREDPVDRNILYIGTDLGVYVSKDRGQSWQVLGGNLPSVYVHDLIIHPRDNVLVIATHGRGMWLLDADPVNDKPRKVRRRYYED</sequence>
<evidence type="ECO:0000256" key="1">
    <source>
        <dbReference type="ARBA" id="ARBA00022737"/>
    </source>
</evidence>
<accession>A0A3E2BMQ2</accession>
<evidence type="ECO:0000313" key="3">
    <source>
        <dbReference type="EMBL" id="RFT16009.1"/>
    </source>
</evidence>
<dbReference type="InterPro" id="IPR052025">
    <property type="entry name" value="Xyloglucanase_GH74"/>
</dbReference>
<dbReference type="InterPro" id="IPR031778">
    <property type="entry name" value="Sortilin_N"/>
</dbReference>
<evidence type="ECO:0000313" key="4">
    <source>
        <dbReference type="Proteomes" id="UP000257323"/>
    </source>
</evidence>
<name>A0A3E2BMQ2_9BACT</name>
<comment type="caution">
    <text evidence="3">The sequence shown here is derived from an EMBL/GenBank/DDBJ whole genome shotgun (WGS) entry which is preliminary data.</text>
</comment>
<dbReference type="Proteomes" id="UP000257323">
    <property type="component" value="Unassembled WGS sequence"/>
</dbReference>
<feature type="domain" description="Sortilin N-terminal" evidence="2">
    <location>
        <begin position="158"/>
        <end position="294"/>
    </location>
</feature>
<protein>
    <submittedName>
        <fullName evidence="3">Sialidase</fullName>
    </submittedName>
</protein>
<dbReference type="SUPFAM" id="SSF110296">
    <property type="entry name" value="Oligoxyloglucan reducing end-specific cellobiohydrolase"/>
    <property type="match status" value="3"/>
</dbReference>
<keyword evidence="1" id="KW-0677">Repeat</keyword>
<dbReference type="EMBL" id="QUAH01000005">
    <property type="protein sequence ID" value="RFT16009.1"/>
    <property type="molecule type" value="Genomic_DNA"/>
</dbReference>